<name>A0A6G1L687_9PEZI</name>
<dbReference type="Proteomes" id="UP000799436">
    <property type="component" value="Unassembled WGS sequence"/>
</dbReference>
<protein>
    <submittedName>
        <fullName evidence="1">Uncharacterized protein</fullName>
    </submittedName>
</protein>
<evidence type="ECO:0000313" key="2">
    <source>
        <dbReference type="Proteomes" id="UP000799436"/>
    </source>
</evidence>
<sequence>MLEEVRRQYPESLVCLRTVEAVLHDEQTRASKDDHELDCEIAHSACAMIHAAAGSRPAWSHDKTRKHSSSNANEMLSCKSVCPLSSTVGYAPRTGCDFSDCFTVTDLETPWRTESSAPTSSRRLVLRKMCCGLRRYIIIGLIELGLVGGQERPRMADTATGSCAGERRSILRLYVSFRCEASSTIHVEAKHPLFSPWHDMGNFGEDRTFLPCCICPVHLTRQE</sequence>
<proteinExistence type="predicted"/>
<organism evidence="1 2">
    <name type="scientific">Teratosphaeria nubilosa</name>
    <dbReference type="NCBI Taxonomy" id="161662"/>
    <lineage>
        <taxon>Eukaryota</taxon>
        <taxon>Fungi</taxon>
        <taxon>Dikarya</taxon>
        <taxon>Ascomycota</taxon>
        <taxon>Pezizomycotina</taxon>
        <taxon>Dothideomycetes</taxon>
        <taxon>Dothideomycetidae</taxon>
        <taxon>Mycosphaerellales</taxon>
        <taxon>Teratosphaeriaceae</taxon>
        <taxon>Teratosphaeria</taxon>
    </lineage>
</organism>
<gene>
    <name evidence="1" type="ORF">EJ03DRAFT_133462</name>
</gene>
<evidence type="ECO:0000313" key="1">
    <source>
        <dbReference type="EMBL" id="KAF2768140.1"/>
    </source>
</evidence>
<reference evidence="1" key="1">
    <citation type="journal article" date="2020" name="Stud. Mycol.">
        <title>101 Dothideomycetes genomes: a test case for predicting lifestyles and emergence of pathogens.</title>
        <authorList>
            <person name="Haridas S."/>
            <person name="Albert R."/>
            <person name="Binder M."/>
            <person name="Bloem J."/>
            <person name="Labutti K."/>
            <person name="Salamov A."/>
            <person name="Andreopoulos B."/>
            <person name="Baker S."/>
            <person name="Barry K."/>
            <person name="Bills G."/>
            <person name="Bluhm B."/>
            <person name="Cannon C."/>
            <person name="Castanera R."/>
            <person name="Culley D."/>
            <person name="Daum C."/>
            <person name="Ezra D."/>
            <person name="Gonzalez J."/>
            <person name="Henrissat B."/>
            <person name="Kuo A."/>
            <person name="Liang C."/>
            <person name="Lipzen A."/>
            <person name="Lutzoni F."/>
            <person name="Magnuson J."/>
            <person name="Mondo S."/>
            <person name="Nolan M."/>
            <person name="Ohm R."/>
            <person name="Pangilinan J."/>
            <person name="Park H.-J."/>
            <person name="Ramirez L."/>
            <person name="Alfaro M."/>
            <person name="Sun H."/>
            <person name="Tritt A."/>
            <person name="Yoshinaga Y."/>
            <person name="Zwiers L.-H."/>
            <person name="Turgeon B."/>
            <person name="Goodwin S."/>
            <person name="Spatafora J."/>
            <person name="Crous P."/>
            <person name="Grigoriev I."/>
        </authorList>
    </citation>
    <scope>NUCLEOTIDE SEQUENCE</scope>
    <source>
        <strain evidence="1">CBS 116005</strain>
    </source>
</reference>
<dbReference type="EMBL" id="ML995847">
    <property type="protein sequence ID" value="KAF2768140.1"/>
    <property type="molecule type" value="Genomic_DNA"/>
</dbReference>
<accession>A0A6G1L687</accession>
<dbReference type="AlphaFoldDB" id="A0A6G1L687"/>
<keyword evidence="2" id="KW-1185">Reference proteome</keyword>